<name>A0A1E4TX91_PACTA</name>
<dbReference type="GO" id="GO:0004518">
    <property type="term" value="F:nuclease activity"/>
    <property type="evidence" value="ECO:0007669"/>
    <property type="project" value="InterPro"/>
</dbReference>
<dbReference type="AlphaFoldDB" id="A0A1E4TX91"/>
<feature type="region of interest" description="Disordered" evidence="1">
    <location>
        <begin position="1"/>
        <end position="20"/>
    </location>
</feature>
<dbReference type="EMBL" id="KV454013">
    <property type="protein sequence ID" value="ODV96349.1"/>
    <property type="molecule type" value="Genomic_DNA"/>
</dbReference>
<evidence type="ECO:0000313" key="3">
    <source>
        <dbReference type="Proteomes" id="UP000094236"/>
    </source>
</evidence>
<sequence length="145" mass="17565">MDNLLNYESSDEEEQRRLPSPPICISNKFNNAPKLNCFKKPQNSNISSFIYINWKLDDKTINLLDKIIDELNKEFKNKDFFLEKLYLDKLKIHKDLHISLSYNIIFQNYEKIDEFINSINFFLKKLFNKNNNDYNLNIKFDNFFF</sequence>
<keyword evidence="3" id="KW-1185">Reference proteome</keyword>
<dbReference type="Proteomes" id="UP000094236">
    <property type="component" value="Unassembled WGS sequence"/>
</dbReference>
<dbReference type="Gene3D" id="3.90.1140.10">
    <property type="entry name" value="Cyclic phosphodiesterase"/>
    <property type="match status" value="1"/>
</dbReference>
<protein>
    <recommendedName>
        <fullName evidence="4">U6 snRNA phosphodiesterase</fullName>
    </recommendedName>
</protein>
<dbReference type="GO" id="GO:0034477">
    <property type="term" value="P:U6 snRNA 3'-end processing"/>
    <property type="evidence" value="ECO:0007669"/>
    <property type="project" value="InterPro"/>
</dbReference>
<dbReference type="OrthoDB" id="3986343at2759"/>
<proteinExistence type="predicted"/>
<dbReference type="Pfam" id="PF09749">
    <property type="entry name" value="HVSL"/>
    <property type="match status" value="1"/>
</dbReference>
<evidence type="ECO:0000313" key="2">
    <source>
        <dbReference type="EMBL" id="ODV96349.1"/>
    </source>
</evidence>
<evidence type="ECO:0008006" key="4">
    <source>
        <dbReference type="Google" id="ProtNLM"/>
    </source>
</evidence>
<accession>A0A1E4TX91</accession>
<gene>
    <name evidence="2" type="ORF">PACTADRAFT_2642</name>
</gene>
<organism evidence="2 3">
    <name type="scientific">Pachysolen tannophilus NRRL Y-2460</name>
    <dbReference type="NCBI Taxonomy" id="669874"/>
    <lineage>
        <taxon>Eukaryota</taxon>
        <taxon>Fungi</taxon>
        <taxon>Dikarya</taxon>
        <taxon>Ascomycota</taxon>
        <taxon>Saccharomycotina</taxon>
        <taxon>Pichiomycetes</taxon>
        <taxon>Pachysolenaceae</taxon>
        <taxon>Pachysolen</taxon>
    </lineage>
</organism>
<dbReference type="InterPro" id="IPR027521">
    <property type="entry name" value="Usb1"/>
</dbReference>
<reference evidence="3" key="1">
    <citation type="submission" date="2016-05" db="EMBL/GenBank/DDBJ databases">
        <title>Comparative genomics of biotechnologically important yeasts.</title>
        <authorList>
            <consortium name="DOE Joint Genome Institute"/>
            <person name="Riley R."/>
            <person name="Haridas S."/>
            <person name="Wolfe K.H."/>
            <person name="Lopes M.R."/>
            <person name="Hittinger C.T."/>
            <person name="Goker M."/>
            <person name="Salamov A."/>
            <person name="Wisecaver J."/>
            <person name="Long T.M."/>
            <person name="Aerts A.L."/>
            <person name="Barry K."/>
            <person name="Choi C."/>
            <person name="Clum A."/>
            <person name="Coughlan A.Y."/>
            <person name="Deshpande S."/>
            <person name="Douglass A.P."/>
            <person name="Hanson S.J."/>
            <person name="Klenk H.-P."/>
            <person name="Labutti K."/>
            <person name="Lapidus A."/>
            <person name="Lindquist E."/>
            <person name="Lipzen A."/>
            <person name="Meier-Kolthoff J.P."/>
            <person name="Ohm R.A."/>
            <person name="Otillar R.P."/>
            <person name="Pangilinan J."/>
            <person name="Peng Y."/>
            <person name="Rokas A."/>
            <person name="Rosa C.A."/>
            <person name="Scheuner C."/>
            <person name="Sibirny A.A."/>
            <person name="Slot J.C."/>
            <person name="Stielow J.B."/>
            <person name="Sun H."/>
            <person name="Kurtzman C.P."/>
            <person name="Blackwell M."/>
            <person name="Grigoriev I.V."/>
            <person name="Jeffries T.W."/>
        </authorList>
    </citation>
    <scope>NUCLEOTIDE SEQUENCE [LARGE SCALE GENOMIC DNA]</scope>
    <source>
        <strain evidence="3">NRRL Y-2460</strain>
    </source>
</reference>
<evidence type="ECO:0000256" key="1">
    <source>
        <dbReference type="SAM" id="MobiDB-lite"/>
    </source>
</evidence>